<evidence type="ECO:0000313" key="5">
    <source>
        <dbReference type="Proteomes" id="UP000001542"/>
    </source>
</evidence>
<dbReference type="EMBL" id="DS113652">
    <property type="protein sequence ID" value="EAX99052.1"/>
    <property type="molecule type" value="Genomic_DNA"/>
</dbReference>
<protein>
    <submittedName>
        <fullName evidence="4">EF hand family protein</fullName>
    </submittedName>
</protein>
<dbReference type="InterPro" id="IPR018247">
    <property type="entry name" value="EF_Hand_1_Ca_BS"/>
</dbReference>
<dbReference type="InParanoid" id="A2F7S5"/>
<dbReference type="SUPFAM" id="SSF47473">
    <property type="entry name" value="EF-hand"/>
    <property type="match status" value="1"/>
</dbReference>
<dbReference type="Pfam" id="PF13405">
    <property type="entry name" value="EF-hand_6"/>
    <property type="match status" value="1"/>
</dbReference>
<sequence length="170" mass="19524">MSVDDDQWKELTAEMKDFFSEFDYNKTGLLGVEEITAILKSVGLRCTIEEVREMMSLVAGPTATEINFDQLMQILKSHTHQENEEEMVKQAFNTIDIDGDGLISPEDLQCFMQSLGEDFNIEYAERMLRFAAGKPKESKERVSIDLDTYKKQLNSFWVKEAEKNMATDSK</sequence>
<dbReference type="SMART" id="SM00054">
    <property type="entry name" value="EFh"/>
    <property type="match status" value="2"/>
</dbReference>
<gene>
    <name evidence="4" type="ORF">TVAG_433800</name>
</gene>
<proteinExistence type="predicted"/>
<feature type="domain" description="EF-hand" evidence="3">
    <location>
        <begin position="83"/>
        <end position="118"/>
    </location>
</feature>
<dbReference type="VEuPathDB" id="TrichDB:TVAG_433800"/>
<dbReference type="SMR" id="A2F7S5"/>
<evidence type="ECO:0000313" key="4">
    <source>
        <dbReference type="EMBL" id="EAX99052.1"/>
    </source>
</evidence>
<dbReference type="RefSeq" id="XP_001311982.1">
    <property type="nucleotide sequence ID" value="XM_001311981.1"/>
</dbReference>
<dbReference type="InterPro" id="IPR050403">
    <property type="entry name" value="Myosin_RLC"/>
</dbReference>
<dbReference type="OrthoDB" id="26525at2759"/>
<feature type="domain" description="EF-hand" evidence="3">
    <location>
        <begin position="10"/>
        <end position="45"/>
    </location>
</feature>
<keyword evidence="2" id="KW-0106">Calcium</keyword>
<reference evidence="4" key="1">
    <citation type="submission" date="2006-10" db="EMBL/GenBank/DDBJ databases">
        <authorList>
            <person name="Amadeo P."/>
            <person name="Zhao Q."/>
            <person name="Wortman J."/>
            <person name="Fraser-Liggett C."/>
            <person name="Carlton J."/>
        </authorList>
    </citation>
    <scope>NUCLEOTIDE SEQUENCE</scope>
    <source>
        <strain evidence="4">G3</strain>
    </source>
</reference>
<keyword evidence="5" id="KW-1185">Reference proteome</keyword>
<dbReference type="eggNOG" id="KOG0027">
    <property type="taxonomic scope" value="Eukaryota"/>
</dbReference>
<evidence type="ECO:0000256" key="2">
    <source>
        <dbReference type="ARBA" id="ARBA00022837"/>
    </source>
</evidence>
<dbReference type="GO" id="GO:0005509">
    <property type="term" value="F:calcium ion binding"/>
    <property type="evidence" value="ECO:0007669"/>
    <property type="project" value="InterPro"/>
</dbReference>
<dbReference type="FunFam" id="1.10.238.10:FF:000400">
    <property type="entry name" value="EF hand family protein"/>
    <property type="match status" value="1"/>
</dbReference>
<dbReference type="CDD" id="cd00051">
    <property type="entry name" value="EFh"/>
    <property type="match status" value="1"/>
</dbReference>
<keyword evidence="1" id="KW-0677">Repeat</keyword>
<name>A2F7S5_TRIV3</name>
<evidence type="ECO:0000259" key="3">
    <source>
        <dbReference type="PROSITE" id="PS50222"/>
    </source>
</evidence>
<dbReference type="STRING" id="5722.A2F7S5"/>
<dbReference type="InterPro" id="IPR002048">
    <property type="entry name" value="EF_hand_dom"/>
</dbReference>
<accession>A2F7S5</accession>
<dbReference type="PROSITE" id="PS50222">
    <property type="entry name" value="EF_HAND_2"/>
    <property type="match status" value="2"/>
</dbReference>
<evidence type="ECO:0000256" key="1">
    <source>
        <dbReference type="ARBA" id="ARBA00022737"/>
    </source>
</evidence>
<dbReference type="VEuPathDB" id="TrichDB:TVAGG3_0247990"/>
<dbReference type="PROSITE" id="PS00018">
    <property type="entry name" value="EF_HAND_1"/>
    <property type="match status" value="2"/>
</dbReference>
<reference evidence="4" key="2">
    <citation type="journal article" date="2007" name="Science">
        <title>Draft genome sequence of the sexually transmitted pathogen Trichomonas vaginalis.</title>
        <authorList>
            <person name="Carlton J.M."/>
            <person name="Hirt R.P."/>
            <person name="Silva J.C."/>
            <person name="Delcher A.L."/>
            <person name="Schatz M."/>
            <person name="Zhao Q."/>
            <person name="Wortman J.R."/>
            <person name="Bidwell S.L."/>
            <person name="Alsmark U.C.M."/>
            <person name="Besteiro S."/>
            <person name="Sicheritz-Ponten T."/>
            <person name="Noel C.J."/>
            <person name="Dacks J.B."/>
            <person name="Foster P.G."/>
            <person name="Simillion C."/>
            <person name="Van de Peer Y."/>
            <person name="Miranda-Saavedra D."/>
            <person name="Barton G.J."/>
            <person name="Westrop G.D."/>
            <person name="Mueller S."/>
            <person name="Dessi D."/>
            <person name="Fiori P.L."/>
            <person name="Ren Q."/>
            <person name="Paulsen I."/>
            <person name="Zhang H."/>
            <person name="Bastida-Corcuera F.D."/>
            <person name="Simoes-Barbosa A."/>
            <person name="Brown M.T."/>
            <person name="Hayes R.D."/>
            <person name="Mukherjee M."/>
            <person name="Okumura C.Y."/>
            <person name="Schneider R."/>
            <person name="Smith A.J."/>
            <person name="Vanacova S."/>
            <person name="Villalvazo M."/>
            <person name="Haas B.J."/>
            <person name="Pertea M."/>
            <person name="Feldblyum T.V."/>
            <person name="Utterback T.R."/>
            <person name="Shu C.L."/>
            <person name="Osoegawa K."/>
            <person name="de Jong P.J."/>
            <person name="Hrdy I."/>
            <person name="Horvathova L."/>
            <person name="Zubacova Z."/>
            <person name="Dolezal P."/>
            <person name="Malik S.B."/>
            <person name="Logsdon J.M. Jr."/>
            <person name="Henze K."/>
            <person name="Gupta A."/>
            <person name="Wang C.C."/>
            <person name="Dunne R.L."/>
            <person name="Upcroft J.A."/>
            <person name="Upcroft P."/>
            <person name="White O."/>
            <person name="Salzberg S.L."/>
            <person name="Tang P."/>
            <person name="Chiu C.-H."/>
            <person name="Lee Y.-S."/>
            <person name="Embley T.M."/>
            <person name="Coombs G.H."/>
            <person name="Mottram J.C."/>
            <person name="Tachezy J."/>
            <person name="Fraser-Liggett C.M."/>
            <person name="Johnson P.J."/>
        </authorList>
    </citation>
    <scope>NUCLEOTIDE SEQUENCE [LARGE SCALE GENOMIC DNA]</scope>
    <source>
        <strain evidence="4">G3</strain>
    </source>
</reference>
<dbReference type="Gene3D" id="1.10.238.10">
    <property type="entry name" value="EF-hand"/>
    <property type="match status" value="1"/>
</dbReference>
<dbReference type="PANTHER" id="PTHR23049">
    <property type="entry name" value="MYOSIN REGULATORY LIGHT CHAIN 2"/>
    <property type="match status" value="1"/>
</dbReference>
<organism evidence="4 5">
    <name type="scientific">Trichomonas vaginalis (strain ATCC PRA-98 / G3)</name>
    <dbReference type="NCBI Taxonomy" id="412133"/>
    <lineage>
        <taxon>Eukaryota</taxon>
        <taxon>Metamonada</taxon>
        <taxon>Parabasalia</taxon>
        <taxon>Trichomonadida</taxon>
        <taxon>Trichomonadidae</taxon>
        <taxon>Trichomonas</taxon>
    </lineage>
</organism>
<dbReference type="InterPro" id="IPR011992">
    <property type="entry name" value="EF-hand-dom_pair"/>
</dbReference>
<dbReference type="AlphaFoldDB" id="A2F7S5"/>
<dbReference type="Proteomes" id="UP000001542">
    <property type="component" value="Unassembled WGS sequence"/>
</dbReference>
<dbReference type="KEGG" id="tva:4756857"/>